<evidence type="ECO:0000256" key="1">
    <source>
        <dbReference type="SAM" id="MobiDB-lite"/>
    </source>
</evidence>
<dbReference type="EMBL" id="AANZ01000005">
    <property type="protein sequence ID" value="EAQ81267.1"/>
    <property type="molecule type" value="Genomic_DNA"/>
</dbReference>
<dbReference type="HOGENOM" id="CLU_278453_0_0_0"/>
<keyword evidence="2" id="KW-0812">Transmembrane</keyword>
<dbReference type="Proteomes" id="UP000004358">
    <property type="component" value="Unassembled WGS sequence"/>
</dbReference>
<gene>
    <name evidence="3" type="ORF">DSM3645_22786</name>
</gene>
<dbReference type="InterPro" id="IPR052894">
    <property type="entry name" value="AsmA-related"/>
</dbReference>
<dbReference type="AlphaFoldDB" id="A3ZPZ4"/>
<dbReference type="RefSeq" id="WP_002652456.1">
    <property type="nucleotide sequence ID" value="NZ_CH672376.1"/>
</dbReference>
<dbReference type="STRING" id="314230.DSM3645_22786"/>
<protein>
    <submittedName>
        <fullName evidence="3">Uncharacterized protein</fullName>
    </submittedName>
</protein>
<dbReference type="PANTHER" id="PTHR30441:SF4">
    <property type="entry name" value="PROTEIN ASMA"/>
    <property type="match status" value="1"/>
</dbReference>
<keyword evidence="2" id="KW-0472">Membrane</keyword>
<evidence type="ECO:0000256" key="2">
    <source>
        <dbReference type="SAM" id="Phobius"/>
    </source>
</evidence>
<sequence>MAHVDQAITKASLYPASEFCQDSRLGGDHGTIAYDTTCGKSAACGKGFRTPLKRFVHTSWLFCKWTALSAVMVAVAVGLYLYHNLNDEIRIRVERRFAEHYQHLDVSVASAQFHEGQGVEIRGLRFAEKNVAGHSGELLDIDEMFVYCNTDPRDLVTGKLDVARIVVKRVRISAALQADGRINLQSMFPLPKFGDSDPLIEIHDGLFELYDSVSGARLRLDPIDLTIKPLRDPQLAADGKKRLAVEGTLRSEHFEAAKISGVLEPESQFGMIQGSVDRLRITSDLFRDLPQCVQQKAAKMEPLDARVDLTFSVATPSKIAPCRFEVSGELSEGRWKDRSLPFPVSEIFGSFVANAAGLNVERLSANVGDGSIVTSLVRQGWSDAAPVHFEANLCNYILHDKIKEALPPAFREHWLHYQPSGAVDAQVIADFDGISWKPELHVTCLDSRFIYHKFPYPVHAAKGRIDYKNGVLDLNLAARAGRAPIKIIASLRDLGPEAKGFARFTSVEPIQCDEALLKALAAASSKASEIAQKMQPSGTTNFDFLVQCYKGDEDQDKRLTLDIVDAQVTYEEFPYPIQKIHGRVVWTEDKTMIERLEGVNDSGYVVCGGSWTRTEDPRGKLMLNFTCTDIPLEDELRSALPATSRRVWDELRPRGTIDHMDLAVAFPDENGKLDVDIRAQKWRRDELLQSERKYSTASRTISIEPRSFPWLMDDVVGAVHFRRGVVQLLGVTARHGNVQIATGGDCQELPDGRWQLRFQDVQVDRLFPERDLLTALPASLAASVRRLKPSTPVNMRGAFTLVGGAEENAPPDAYWDLDFFLAGCDVTAGVVLNRVYGALRLTGEATAEGAFTFGEFSIDSLLYNDIPLTKITGPMFISSDHAVIGSQVPRREGRTPQSILATTFGGQLAIDSSVLLQENQPFSLQLKLTEGKLQQTLLDLGQTNPGRNTGRIFAEMRLAGNSLGTHTFQGNGRVQLRDGNLYQLPLAVSLLKVFAARTPDNTAFHTSDIDFQIKGDYVYLNRMTLSGDAISLTGAGEANLDGRISMRFYSELGNNRYQIPVIRPLLGEAGRNLMVIHVNGTLDHPETRQEIFPAVNETLEQLFPDQPIRFPVGTMTDSGGGSTARQPPVVGGIPR</sequence>
<organism evidence="3 4">
    <name type="scientific">Blastopirellula marina DSM 3645</name>
    <dbReference type="NCBI Taxonomy" id="314230"/>
    <lineage>
        <taxon>Bacteria</taxon>
        <taxon>Pseudomonadati</taxon>
        <taxon>Planctomycetota</taxon>
        <taxon>Planctomycetia</taxon>
        <taxon>Pirellulales</taxon>
        <taxon>Pirellulaceae</taxon>
        <taxon>Blastopirellula</taxon>
    </lineage>
</organism>
<dbReference type="PANTHER" id="PTHR30441">
    <property type="entry name" value="DUF748 DOMAIN-CONTAINING PROTEIN"/>
    <property type="match status" value="1"/>
</dbReference>
<dbReference type="GO" id="GO:0005886">
    <property type="term" value="C:plasma membrane"/>
    <property type="evidence" value="ECO:0007669"/>
    <property type="project" value="TreeGrafter"/>
</dbReference>
<proteinExistence type="predicted"/>
<evidence type="ECO:0000313" key="4">
    <source>
        <dbReference type="Proteomes" id="UP000004358"/>
    </source>
</evidence>
<feature type="region of interest" description="Disordered" evidence="1">
    <location>
        <begin position="1115"/>
        <end position="1135"/>
    </location>
</feature>
<reference evidence="3 4" key="1">
    <citation type="submission" date="2006-02" db="EMBL/GenBank/DDBJ databases">
        <authorList>
            <person name="Amann R."/>
            <person name="Ferriera S."/>
            <person name="Johnson J."/>
            <person name="Kravitz S."/>
            <person name="Halpern A."/>
            <person name="Remington K."/>
            <person name="Beeson K."/>
            <person name="Tran B."/>
            <person name="Rogers Y.-H."/>
            <person name="Friedman R."/>
            <person name="Venter J.C."/>
        </authorList>
    </citation>
    <scope>NUCLEOTIDE SEQUENCE [LARGE SCALE GENOMIC DNA]</scope>
    <source>
        <strain evidence="3 4">DSM 3645</strain>
    </source>
</reference>
<comment type="caution">
    <text evidence="3">The sequence shown here is derived from an EMBL/GenBank/DDBJ whole genome shotgun (WGS) entry which is preliminary data.</text>
</comment>
<evidence type="ECO:0000313" key="3">
    <source>
        <dbReference type="EMBL" id="EAQ81267.1"/>
    </source>
</evidence>
<dbReference type="OrthoDB" id="223541at2"/>
<dbReference type="GO" id="GO:0090313">
    <property type="term" value="P:regulation of protein targeting to membrane"/>
    <property type="evidence" value="ECO:0007669"/>
    <property type="project" value="TreeGrafter"/>
</dbReference>
<name>A3ZPZ4_9BACT</name>
<feature type="transmembrane region" description="Helical" evidence="2">
    <location>
        <begin position="61"/>
        <end position="82"/>
    </location>
</feature>
<dbReference type="eggNOG" id="COG2982">
    <property type="taxonomic scope" value="Bacteria"/>
</dbReference>
<accession>A3ZPZ4</accession>
<keyword evidence="2" id="KW-1133">Transmembrane helix</keyword>